<dbReference type="EMBL" id="BNEA01000010">
    <property type="protein sequence ID" value="GHI52794.1"/>
    <property type="molecule type" value="Genomic_DNA"/>
</dbReference>
<reference evidence="2" key="1">
    <citation type="submission" date="2023-07" db="EMBL/GenBank/DDBJ databases">
        <title>Whole genome shotgun sequence of Streptomyces achromogenes subsp. rubradiris NBRC 14000.</title>
        <authorList>
            <person name="Komaki H."/>
            <person name="Tamura T."/>
        </authorList>
    </citation>
    <scope>NUCLEOTIDE SEQUENCE [LARGE SCALE GENOMIC DNA]</scope>
    <source>
        <strain evidence="2">NBRC 14000</strain>
    </source>
</reference>
<comment type="caution">
    <text evidence="1">The sequence shown here is derived from an EMBL/GenBank/DDBJ whole genome shotgun (WGS) entry which is preliminary data.</text>
</comment>
<sequence length="212" mass="22342">MLRSNGPGTLVAAVGPGAAGKNVFAAGARSVSVVCLDSLRERNPMSDDQEPTPAELRALMTEADALQRRILDISERLGASASEDVRRTRFRLEDAAGAVRTVRQDLDETAGDLARVRAVRDGRVCAVPWGVCPDHGNTLTGTGGRAWCTAPACTRRWGYDRLASPCGEPLTHRVADADGGSFLACTGHAMDASKRLVDGTVTPLGTEDGGRD</sequence>
<name>A0ABQ3RAC4_STRRR</name>
<keyword evidence="2" id="KW-1185">Reference proteome</keyword>
<dbReference type="Proteomes" id="UP000646738">
    <property type="component" value="Unassembled WGS sequence"/>
</dbReference>
<evidence type="ECO:0000313" key="1">
    <source>
        <dbReference type="EMBL" id="GHI52794.1"/>
    </source>
</evidence>
<proteinExistence type="predicted"/>
<gene>
    <name evidence="1" type="ORF">Srubr_26400</name>
</gene>
<dbReference type="RefSeq" id="WP_189998276.1">
    <property type="nucleotide sequence ID" value="NZ_BNCB01000020.1"/>
</dbReference>
<accession>A0ABQ3RAC4</accession>
<protein>
    <submittedName>
        <fullName evidence="1">Uncharacterized protein</fullName>
    </submittedName>
</protein>
<evidence type="ECO:0000313" key="2">
    <source>
        <dbReference type="Proteomes" id="UP000646738"/>
    </source>
</evidence>
<organism evidence="1 2">
    <name type="scientific">Streptomyces rubradiris</name>
    <name type="common">Streptomyces achromogenes subsp. rubradiris</name>
    <dbReference type="NCBI Taxonomy" id="285531"/>
    <lineage>
        <taxon>Bacteria</taxon>
        <taxon>Bacillati</taxon>
        <taxon>Actinomycetota</taxon>
        <taxon>Actinomycetes</taxon>
        <taxon>Kitasatosporales</taxon>
        <taxon>Streptomycetaceae</taxon>
        <taxon>Streptomyces</taxon>
    </lineage>
</organism>